<keyword evidence="2" id="KW-1185">Reference proteome</keyword>
<dbReference type="GeneID" id="92034601"/>
<gene>
    <name evidence="1" type="ORF">J3D65DRAFT_639291</name>
</gene>
<dbReference type="EMBL" id="JBBPEH010000013">
    <property type="protein sequence ID" value="KAK7530707.1"/>
    <property type="molecule type" value="Genomic_DNA"/>
</dbReference>
<protein>
    <submittedName>
        <fullName evidence="1">Uncharacterized protein</fullName>
    </submittedName>
</protein>
<evidence type="ECO:0000313" key="1">
    <source>
        <dbReference type="EMBL" id="KAK7530707.1"/>
    </source>
</evidence>
<comment type="caution">
    <text evidence="1">The sequence shown here is derived from an EMBL/GenBank/DDBJ whole genome shotgun (WGS) entry which is preliminary data.</text>
</comment>
<organism evidence="1 2">
    <name type="scientific">Phyllosticta citribraziliensis</name>
    <dbReference type="NCBI Taxonomy" id="989973"/>
    <lineage>
        <taxon>Eukaryota</taxon>
        <taxon>Fungi</taxon>
        <taxon>Dikarya</taxon>
        <taxon>Ascomycota</taxon>
        <taxon>Pezizomycotina</taxon>
        <taxon>Dothideomycetes</taxon>
        <taxon>Dothideomycetes incertae sedis</taxon>
        <taxon>Botryosphaeriales</taxon>
        <taxon>Phyllostictaceae</taxon>
        <taxon>Phyllosticta</taxon>
    </lineage>
</organism>
<name>A0ABR1L661_9PEZI</name>
<dbReference type="RefSeq" id="XP_066650780.1">
    <property type="nucleotide sequence ID" value="XM_066801695.1"/>
</dbReference>
<accession>A0ABR1L661</accession>
<evidence type="ECO:0000313" key="2">
    <source>
        <dbReference type="Proteomes" id="UP001360953"/>
    </source>
</evidence>
<proteinExistence type="predicted"/>
<reference evidence="1 2" key="1">
    <citation type="submission" date="2024-04" db="EMBL/GenBank/DDBJ databases">
        <title>Phyllosticta paracitricarpa is synonymous to the EU quarantine fungus P. citricarpa based on phylogenomic analyses.</title>
        <authorList>
            <consortium name="Lawrence Berkeley National Laboratory"/>
            <person name="Van ingen-buijs V.A."/>
            <person name="Van westerhoven A.C."/>
            <person name="Haridas S."/>
            <person name="Skiadas P."/>
            <person name="Martin F."/>
            <person name="Groenewald J.Z."/>
            <person name="Crous P.W."/>
            <person name="Seidl M.F."/>
        </authorList>
    </citation>
    <scope>NUCLEOTIDE SEQUENCE [LARGE SCALE GENOMIC DNA]</scope>
    <source>
        <strain evidence="1 2">CPC 17464</strain>
    </source>
</reference>
<dbReference type="Proteomes" id="UP001360953">
    <property type="component" value="Unassembled WGS sequence"/>
</dbReference>
<sequence length="75" mass="8259">MQGLQVLNFDPRKVVAHDKVREFYANLSRAHVKEDGGLVMKKGYQGKKSAGVSAEEYEKSLEESWANQGAGVAYG</sequence>